<evidence type="ECO:0000259" key="2">
    <source>
        <dbReference type="Pfam" id="PF23346"/>
    </source>
</evidence>
<sequence>MEKLENFVRSKELQKPQKLSRFMKRCHLFGLAAQALFVAVELPELGFSGVVIPIMGLVAAFMFSGKRFVDKIDGTSELKRAMELKDVQQSGKLIGNFFGPLFLSLICYWYCEPSDMGILTGLCFNTASRLTLLSVLIFTIIDIYRVFFKDKLM</sequence>
<reference evidence="4" key="1">
    <citation type="submission" date="2017-02" db="UniProtKB">
        <authorList>
            <consortium name="WormBaseParasite"/>
        </authorList>
    </citation>
    <scope>IDENTIFICATION</scope>
</reference>
<evidence type="ECO:0000256" key="1">
    <source>
        <dbReference type="SAM" id="Phobius"/>
    </source>
</evidence>
<evidence type="ECO:0000313" key="3">
    <source>
        <dbReference type="Proteomes" id="UP000038045"/>
    </source>
</evidence>
<feature type="transmembrane region" description="Helical" evidence="1">
    <location>
        <begin position="46"/>
        <end position="69"/>
    </location>
</feature>
<feature type="transmembrane region" description="Helical" evidence="1">
    <location>
        <begin position="90"/>
        <end position="110"/>
    </location>
</feature>
<evidence type="ECO:0000313" key="4">
    <source>
        <dbReference type="WBParaSite" id="PTRK_0000110100.1"/>
    </source>
</evidence>
<dbReference type="WBParaSite" id="PTRK_0000110100.1">
    <property type="protein sequence ID" value="PTRK_0000110100.1"/>
    <property type="gene ID" value="PTRK_0000110100"/>
</dbReference>
<keyword evidence="1" id="KW-1133">Transmembrane helix</keyword>
<feature type="transmembrane region" description="Helical" evidence="1">
    <location>
        <begin position="130"/>
        <end position="148"/>
    </location>
</feature>
<proteinExistence type="predicted"/>
<keyword evidence="3" id="KW-1185">Reference proteome</keyword>
<dbReference type="Pfam" id="PF23346">
    <property type="entry name" value="DUF7087"/>
    <property type="match status" value="1"/>
</dbReference>
<feature type="domain" description="DUF7087" evidence="2">
    <location>
        <begin position="26"/>
        <end position="147"/>
    </location>
</feature>
<dbReference type="InterPro" id="IPR055514">
    <property type="entry name" value="DUF7087"/>
</dbReference>
<dbReference type="AlphaFoldDB" id="A0A0N4Z2K7"/>
<keyword evidence="1" id="KW-0812">Transmembrane</keyword>
<keyword evidence="1" id="KW-0472">Membrane</keyword>
<name>A0A0N4Z2K7_PARTI</name>
<accession>A0A0N4Z2K7</accession>
<protein>
    <submittedName>
        <fullName evidence="4">DUF3278 domain-containing protein</fullName>
    </submittedName>
</protein>
<dbReference type="Proteomes" id="UP000038045">
    <property type="component" value="Unplaced"/>
</dbReference>
<organism evidence="3 4">
    <name type="scientific">Parastrongyloides trichosuri</name>
    <name type="common">Possum-specific nematode worm</name>
    <dbReference type="NCBI Taxonomy" id="131310"/>
    <lineage>
        <taxon>Eukaryota</taxon>
        <taxon>Metazoa</taxon>
        <taxon>Ecdysozoa</taxon>
        <taxon>Nematoda</taxon>
        <taxon>Chromadorea</taxon>
        <taxon>Rhabditida</taxon>
        <taxon>Tylenchina</taxon>
        <taxon>Panagrolaimomorpha</taxon>
        <taxon>Strongyloidoidea</taxon>
        <taxon>Strongyloididae</taxon>
        <taxon>Parastrongyloides</taxon>
    </lineage>
</organism>